<feature type="compositionally biased region" description="Polar residues" evidence="1">
    <location>
        <begin position="1"/>
        <end position="15"/>
    </location>
</feature>
<name>A0A423KKN7_9PSED</name>
<evidence type="ECO:0000256" key="1">
    <source>
        <dbReference type="SAM" id="MobiDB-lite"/>
    </source>
</evidence>
<dbReference type="AlphaFoldDB" id="A0A423KKN7"/>
<evidence type="ECO:0000313" key="2">
    <source>
        <dbReference type="EMBL" id="RON53971.1"/>
    </source>
</evidence>
<protein>
    <submittedName>
        <fullName evidence="2">Uncharacterized protein</fullName>
    </submittedName>
</protein>
<sequence length="61" mass="6039">MASTSAANPGMTSGRTNHKQHKSPVGAGLLAKAAYQSTLMSADSPLSRASPLPQGVGGGCK</sequence>
<evidence type="ECO:0000313" key="3">
    <source>
        <dbReference type="Proteomes" id="UP000283627"/>
    </source>
</evidence>
<organism evidence="2 3">
    <name type="scientific">Pseudomonas frederiksbergensis</name>
    <dbReference type="NCBI Taxonomy" id="104087"/>
    <lineage>
        <taxon>Bacteria</taxon>
        <taxon>Pseudomonadati</taxon>
        <taxon>Pseudomonadota</taxon>
        <taxon>Gammaproteobacteria</taxon>
        <taxon>Pseudomonadales</taxon>
        <taxon>Pseudomonadaceae</taxon>
        <taxon>Pseudomonas</taxon>
    </lineage>
</organism>
<gene>
    <name evidence="2" type="ORF">BK665_13540</name>
</gene>
<dbReference type="Proteomes" id="UP000283627">
    <property type="component" value="Unassembled WGS sequence"/>
</dbReference>
<accession>A0A423KKN7</accession>
<proteinExistence type="predicted"/>
<feature type="region of interest" description="Disordered" evidence="1">
    <location>
        <begin position="1"/>
        <end position="61"/>
    </location>
</feature>
<reference evidence="2 3" key="1">
    <citation type="submission" date="2016-10" db="EMBL/GenBank/DDBJ databases">
        <title>Comparative genome analysis of multiple Pseudomonas spp. focuses on biocontrol and plant growth promoting traits.</title>
        <authorList>
            <person name="Tao X.-Y."/>
            <person name="Taylor C.G."/>
        </authorList>
    </citation>
    <scope>NUCLEOTIDE SEQUENCE [LARGE SCALE GENOMIC DNA]</scope>
    <source>
        <strain evidence="2 3">39A2</strain>
    </source>
</reference>
<comment type="caution">
    <text evidence="2">The sequence shown here is derived from an EMBL/GenBank/DDBJ whole genome shotgun (WGS) entry which is preliminary data.</text>
</comment>
<dbReference type="EMBL" id="MOBP01000008">
    <property type="protein sequence ID" value="RON53971.1"/>
    <property type="molecule type" value="Genomic_DNA"/>
</dbReference>